<dbReference type="AlphaFoldDB" id="A0A1H5VDP2"/>
<dbReference type="Proteomes" id="UP000236731">
    <property type="component" value="Unassembled WGS sequence"/>
</dbReference>
<dbReference type="OrthoDB" id="707959at2"/>
<evidence type="ECO:0000313" key="2">
    <source>
        <dbReference type="Proteomes" id="UP000236731"/>
    </source>
</evidence>
<gene>
    <name evidence="1" type="ORF">SAMN05421877_10389</name>
</gene>
<reference evidence="2" key="1">
    <citation type="submission" date="2016-10" db="EMBL/GenBank/DDBJ databases">
        <authorList>
            <person name="Varghese N."/>
            <person name="Submissions S."/>
        </authorList>
    </citation>
    <scope>NUCLEOTIDE SEQUENCE [LARGE SCALE GENOMIC DNA]</scope>
    <source>
        <strain evidence="2">DSM 22361</strain>
    </source>
</reference>
<evidence type="ECO:0000313" key="1">
    <source>
        <dbReference type="EMBL" id="SEF84921.1"/>
    </source>
</evidence>
<protein>
    <submittedName>
        <fullName evidence="1">Uncharacterized protein</fullName>
    </submittedName>
</protein>
<sequence>MNRIQTIIYNYFDFDFFWGHYMPKQPLINNLAKDFQSKYPNALVHIIQKVKTVYPELPTYRYTYFIEEDRCLTFEIQLPNNDTVVFAISIFGYFLAWSSVPGMSGFDKYFYENDNPVLSYIFHTIVNPEFDNSLEWVSYEMISEEIEMFNHDKILEMEDSSPIYVADLLTRFH</sequence>
<dbReference type="EMBL" id="FNUT01000003">
    <property type="protein sequence ID" value="SEF84921.1"/>
    <property type="molecule type" value="Genomic_DNA"/>
</dbReference>
<organism evidence="1 2">
    <name type="scientific">Sphingobacterium lactis</name>
    <dbReference type="NCBI Taxonomy" id="797291"/>
    <lineage>
        <taxon>Bacteria</taxon>
        <taxon>Pseudomonadati</taxon>
        <taxon>Bacteroidota</taxon>
        <taxon>Sphingobacteriia</taxon>
        <taxon>Sphingobacteriales</taxon>
        <taxon>Sphingobacteriaceae</taxon>
        <taxon>Sphingobacterium</taxon>
    </lineage>
</organism>
<proteinExistence type="predicted"/>
<keyword evidence="2" id="KW-1185">Reference proteome</keyword>
<name>A0A1H5VDP2_9SPHI</name>
<accession>A0A1H5VDP2</accession>
<dbReference type="RefSeq" id="WP_146060581.1">
    <property type="nucleotide sequence ID" value="NZ_CP049246.1"/>
</dbReference>